<dbReference type="PANTHER" id="PTHR34701">
    <property type="entry name" value="TRANSCRIPTIONAL REGULATOR MRAZ"/>
    <property type="match status" value="1"/>
</dbReference>
<evidence type="ECO:0000256" key="1">
    <source>
        <dbReference type="ARBA" id="ARBA00013860"/>
    </source>
</evidence>
<dbReference type="SUPFAM" id="SSF89447">
    <property type="entry name" value="AbrB/MazE/MraZ-like"/>
    <property type="match status" value="1"/>
</dbReference>
<evidence type="ECO:0000256" key="6">
    <source>
        <dbReference type="ARBA" id="ARBA00023163"/>
    </source>
</evidence>
<dbReference type="PROSITE" id="PS51740">
    <property type="entry name" value="SPOVT_ABRB"/>
    <property type="match status" value="2"/>
</dbReference>
<reference evidence="9 10" key="1">
    <citation type="submission" date="2016-11" db="EMBL/GenBank/DDBJ databases">
        <authorList>
            <person name="Varghese N."/>
            <person name="Submissions S."/>
        </authorList>
    </citation>
    <scope>NUCLEOTIDE SEQUENCE [LARGE SCALE GENOMIC DNA]</scope>
    <source>
        <strain evidence="9 10">DSM 20664</strain>
    </source>
</reference>
<proteinExistence type="inferred from homology"/>
<keyword evidence="5 7" id="KW-0238">DNA-binding</keyword>
<evidence type="ECO:0000313" key="9">
    <source>
        <dbReference type="EMBL" id="SIN62714.1"/>
    </source>
</evidence>
<dbReference type="InterPro" id="IPR007159">
    <property type="entry name" value="SpoVT-AbrB_dom"/>
</dbReference>
<feature type="domain" description="SpoVT-AbrB" evidence="8">
    <location>
        <begin position="5"/>
        <end position="47"/>
    </location>
</feature>
<dbReference type="HAMAP" id="MF_01008">
    <property type="entry name" value="MraZ"/>
    <property type="match status" value="1"/>
</dbReference>
<evidence type="ECO:0000259" key="8">
    <source>
        <dbReference type="PROSITE" id="PS51740"/>
    </source>
</evidence>
<comment type="subunit">
    <text evidence="7">Forms oligomers.</text>
</comment>
<accession>A0ABY1JAV6</accession>
<comment type="similarity">
    <text evidence="7">Belongs to the MraZ family.</text>
</comment>
<gene>
    <name evidence="7" type="primary">mraZ</name>
    <name evidence="9" type="ORF">SAMN05444368_0230</name>
</gene>
<dbReference type="InterPro" id="IPR003444">
    <property type="entry name" value="MraZ"/>
</dbReference>
<dbReference type="CDD" id="cd16321">
    <property type="entry name" value="MraZ_C"/>
    <property type="match status" value="1"/>
</dbReference>
<organism evidence="9 10">
    <name type="scientific">Acetomicrobium flavidum</name>
    <dbReference type="NCBI Taxonomy" id="49896"/>
    <lineage>
        <taxon>Bacteria</taxon>
        <taxon>Thermotogati</taxon>
        <taxon>Synergistota</taxon>
        <taxon>Synergistia</taxon>
        <taxon>Synergistales</taxon>
        <taxon>Acetomicrobiaceae</taxon>
        <taxon>Acetomicrobium</taxon>
    </lineage>
</organism>
<feature type="domain" description="SpoVT-AbrB" evidence="8">
    <location>
        <begin position="76"/>
        <end position="119"/>
    </location>
</feature>
<dbReference type="InterPro" id="IPR038619">
    <property type="entry name" value="MraZ_sf"/>
</dbReference>
<dbReference type="CDD" id="cd16320">
    <property type="entry name" value="MraZ_N"/>
    <property type="match status" value="1"/>
</dbReference>
<dbReference type="RefSeq" id="WP_014806759.1">
    <property type="nucleotide sequence ID" value="NZ_DAONBL010000001.1"/>
</dbReference>
<comment type="subcellular location">
    <subcellularLocation>
        <location evidence="7">Cytoplasm</location>
        <location evidence="7">Nucleoid</location>
    </subcellularLocation>
</comment>
<keyword evidence="6 7" id="KW-0804">Transcription</keyword>
<name>A0ABY1JAV6_9BACT</name>
<evidence type="ECO:0000313" key="10">
    <source>
        <dbReference type="Proteomes" id="UP000185093"/>
    </source>
</evidence>
<dbReference type="Pfam" id="PF02381">
    <property type="entry name" value="MraZ"/>
    <property type="match status" value="2"/>
</dbReference>
<dbReference type="InterPro" id="IPR035644">
    <property type="entry name" value="MraZ_C"/>
</dbReference>
<sequence length="142" mass="16480">MMIGTYEHRLDKKGRLVLPSKFRQDLGDLIVASVGVEQCISLYSKNEWEKLLERFQKMPFFRSKSRDFLRVLLATAHELPVDTAGRILLPQILKSHASLDVEVCIIGVGDHLEVWDRDIWDKYRRDVMANLPSIVEGVEWDQ</sequence>
<dbReference type="NCBIfam" id="TIGR00242">
    <property type="entry name" value="division/cell wall cluster transcriptional repressor MraZ"/>
    <property type="match status" value="1"/>
</dbReference>
<protein>
    <recommendedName>
        <fullName evidence="1 7">Transcriptional regulator MraZ</fullName>
    </recommendedName>
</protein>
<evidence type="ECO:0000256" key="2">
    <source>
        <dbReference type="ARBA" id="ARBA00022490"/>
    </source>
</evidence>
<dbReference type="PANTHER" id="PTHR34701:SF1">
    <property type="entry name" value="TRANSCRIPTIONAL REGULATOR MRAZ"/>
    <property type="match status" value="1"/>
</dbReference>
<comment type="caution">
    <text evidence="9">The sequence shown here is derived from an EMBL/GenBank/DDBJ whole genome shotgun (WGS) entry which is preliminary data.</text>
</comment>
<dbReference type="InterPro" id="IPR020603">
    <property type="entry name" value="MraZ_dom"/>
</dbReference>
<dbReference type="InterPro" id="IPR035642">
    <property type="entry name" value="MraZ_N"/>
</dbReference>
<keyword evidence="2 7" id="KW-0963">Cytoplasm</keyword>
<evidence type="ECO:0000256" key="4">
    <source>
        <dbReference type="ARBA" id="ARBA00023015"/>
    </source>
</evidence>
<keyword evidence="10" id="KW-1185">Reference proteome</keyword>
<dbReference type="Proteomes" id="UP000185093">
    <property type="component" value="Unassembled WGS sequence"/>
</dbReference>
<evidence type="ECO:0000256" key="3">
    <source>
        <dbReference type="ARBA" id="ARBA00022737"/>
    </source>
</evidence>
<dbReference type="EMBL" id="FSQZ01000001">
    <property type="protein sequence ID" value="SIN62714.1"/>
    <property type="molecule type" value="Genomic_DNA"/>
</dbReference>
<dbReference type="InterPro" id="IPR037914">
    <property type="entry name" value="SpoVT-AbrB_sf"/>
</dbReference>
<dbReference type="Gene3D" id="3.40.1550.20">
    <property type="entry name" value="Transcriptional regulator MraZ domain"/>
    <property type="match status" value="1"/>
</dbReference>
<keyword evidence="3" id="KW-0677">Repeat</keyword>
<evidence type="ECO:0000256" key="5">
    <source>
        <dbReference type="ARBA" id="ARBA00023125"/>
    </source>
</evidence>
<evidence type="ECO:0000256" key="7">
    <source>
        <dbReference type="HAMAP-Rule" id="MF_01008"/>
    </source>
</evidence>
<keyword evidence="4 7" id="KW-0805">Transcription regulation</keyword>